<organism evidence="3 4">
    <name type="scientific">Actinomadura harenae</name>
    <dbReference type="NCBI Taxonomy" id="2483351"/>
    <lineage>
        <taxon>Bacteria</taxon>
        <taxon>Bacillati</taxon>
        <taxon>Actinomycetota</taxon>
        <taxon>Actinomycetes</taxon>
        <taxon>Streptosporangiales</taxon>
        <taxon>Thermomonosporaceae</taxon>
        <taxon>Actinomadura</taxon>
    </lineage>
</organism>
<keyword evidence="2" id="KW-0732">Signal</keyword>
<proteinExistence type="predicted"/>
<feature type="compositionally biased region" description="Pro residues" evidence="1">
    <location>
        <begin position="36"/>
        <end position="48"/>
    </location>
</feature>
<keyword evidence="4" id="KW-1185">Reference proteome</keyword>
<feature type="signal peptide" evidence="2">
    <location>
        <begin position="1"/>
        <end position="22"/>
    </location>
</feature>
<gene>
    <name evidence="3" type="ORF">EBO15_10970</name>
</gene>
<dbReference type="Proteomes" id="UP000282674">
    <property type="component" value="Unassembled WGS sequence"/>
</dbReference>
<reference evidence="3 4" key="1">
    <citation type="submission" date="2018-10" db="EMBL/GenBank/DDBJ databases">
        <title>Isolation from soil.</title>
        <authorList>
            <person name="Hu J."/>
        </authorList>
    </citation>
    <scope>NUCLEOTIDE SEQUENCE [LARGE SCALE GENOMIC DNA]</scope>
    <source>
        <strain evidence="3 4">NEAU-Ht49</strain>
    </source>
</reference>
<evidence type="ECO:0000256" key="2">
    <source>
        <dbReference type="SAM" id="SignalP"/>
    </source>
</evidence>
<evidence type="ECO:0000256" key="1">
    <source>
        <dbReference type="SAM" id="MobiDB-lite"/>
    </source>
</evidence>
<comment type="caution">
    <text evidence="3">The sequence shown here is derived from an EMBL/GenBank/DDBJ whole genome shotgun (WGS) entry which is preliminary data.</text>
</comment>
<dbReference type="OrthoDB" id="4205682at2"/>
<protein>
    <submittedName>
        <fullName evidence="3">Uncharacterized protein</fullName>
    </submittedName>
</protein>
<feature type="chain" id="PRO_5018177772" evidence="2">
    <location>
        <begin position="23"/>
        <end position="196"/>
    </location>
</feature>
<accession>A0A3M2M8C2</accession>
<dbReference type="AlphaFoldDB" id="A0A3M2M8C2"/>
<evidence type="ECO:0000313" key="3">
    <source>
        <dbReference type="EMBL" id="RMI45083.1"/>
    </source>
</evidence>
<name>A0A3M2M8C2_9ACTN</name>
<dbReference type="EMBL" id="RFFG01000015">
    <property type="protein sequence ID" value="RMI45083.1"/>
    <property type="molecule type" value="Genomic_DNA"/>
</dbReference>
<sequence>MRRPAKIALATALLTVLPPPLAAHGNSHPLSTPFTIPAPHPPTGPPTRTPADRPAHTHTGPPVHALAYTGPPTRSPVGSPVHDPVSGAAERRAGAPVTYVLDDSGKQLIQPRELALDEFTVAGDLRWHRWGGRTAVADARVDALWCTPDCEHGTPSTLTLSAPAQHSGALYYSRATLTSPHFPSGPHTLTLQTPHP</sequence>
<evidence type="ECO:0000313" key="4">
    <source>
        <dbReference type="Proteomes" id="UP000282674"/>
    </source>
</evidence>
<feature type="region of interest" description="Disordered" evidence="1">
    <location>
        <begin position="25"/>
        <end position="87"/>
    </location>
</feature>
<dbReference type="RefSeq" id="WP_122194226.1">
    <property type="nucleotide sequence ID" value="NZ_JBHSKC010000001.1"/>
</dbReference>